<protein>
    <recommendedName>
        <fullName evidence="3">Peroxin 11C</fullName>
    </recommendedName>
</protein>
<evidence type="ECO:0000313" key="2">
    <source>
        <dbReference type="Proteomes" id="UP000635477"/>
    </source>
</evidence>
<proteinExistence type="predicted"/>
<dbReference type="Proteomes" id="UP000635477">
    <property type="component" value="Unassembled WGS sequence"/>
</dbReference>
<dbReference type="OrthoDB" id="10005898at2759"/>
<sequence length="334" mass="36504">MTTETVVESPAEAIYLSSAERFVADIPSAEPIVADTPPAVEPINNDKSPSPAISSSPLARLAAKSSGLDAFLVHLHRCVRTRGGTDTVLLFSTYAAQLVGAILGILGRTSLRYSASKLVEQAFKLPPSSTVNLSTVSAPRLAALALSLSQRIQGFTCMLSEWRTMNRMWGVVATYLAARDLVLRLRGQKQDENGEKAPPPDRFNTFIDVVQILLNAGYHCGEAAWWLTSKGATSISTKTGEKIGLLSAQSWSAWVFVELFRLLVERARRIPSGDFTVEEEWKTKWKADFIGILPWAPLSAHWGTDGGFLPDLVVGALASWPSFNMMRALWRQTA</sequence>
<reference evidence="1" key="2">
    <citation type="submission" date="2020-05" db="EMBL/GenBank/DDBJ databases">
        <authorList>
            <person name="Kim H.-S."/>
            <person name="Proctor R.H."/>
            <person name="Brown D.W."/>
        </authorList>
    </citation>
    <scope>NUCLEOTIDE SEQUENCE</scope>
    <source>
        <strain evidence="1">NRRL 22465</strain>
    </source>
</reference>
<gene>
    <name evidence="1" type="ORF">FZEAL_8041</name>
</gene>
<evidence type="ECO:0008006" key="3">
    <source>
        <dbReference type="Google" id="ProtNLM"/>
    </source>
</evidence>
<keyword evidence="2" id="KW-1185">Reference proteome</keyword>
<organism evidence="1 2">
    <name type="scientific">Fusarium zealandicum</name>
    <dbReference type="NCBI Taxonomy" id="1053134"/>
    <lineage>
        <taxon>Eukaryota</taxon>
        <taxon>Fungi</taxon>
        <taxon>Dikarya</taxon>
        <taxon>Ascomycota</taxon>
        <taxon>Pezizomycotina</taxon>
        <taxon>Sordariomycetes</taxon>
        <taxon>Hypocreomycetidae</taxon>
        <taxon>Hypocreales</taxon>
        <taxon>Nectriaceae</taxon>
        <taxon>Fusarium</taxon>
        <taxon>Fusarium staphyleae species complex</taxon>
    </lineage>
</organism>
<accession>A0A8H4UF87</accession>
<evidence type="ECO:0000313" key="1">
    <source>
        <dbReference type="EMBL" id="KAF4975126.1"/>
    </source>
</evidence>
<name>A0A8H4UF87_9HYPO</name>
<dbReference type="AlphaFoldDB" id="A0A8H4UF87"/>
<reference evidence="1" key="1">
    <citation type="journal article" date="2020" name="BMC Genomics">
        <title>Correction to: Identification and distribution of gene clusters required for synthesis of sphingolipid metabolism inhibitors in diverse species of the filamentous fungus Fusarium.</title>
        <authorList>
            <person name="Kim H.S."/>
            <person name="Lohmar J.M."/>
            <person name="Busman M."/>
            <person name="Brown D.W."/>
            <person name="Naumann T.A."/>
            <person name="Divon H.H."/>
            <person name="Lysoe E."/>
            <person name="Uhlig S."/>
            <person name="Proctor R.H."/>
        </authorList>
    </citation>
    <scope>NUCLEOTIDE SEQUENCE</scope>
    <source>
        <strain evidence="1">NRRL 22465</strain>
    </source>
</reference>
<dbReference type="EMBL" id="JABEYC010000673">
    <property type="protein sequence ID" value="KAF4975126.1"/>
    <property type="molecule type" value="Genomic_DNA"/>
</dbReference>
<comment type="caution">
    <text evidence="1">The sequence shown here is derived from an EMBL/GenBank/DDBJ whole genome shotgun (WGS) entry which is preliminary data.</text>
</comment>